<evidence type="ECO:0000256" key="8">
    <source>
        <dbReference type="SAM" id="MobiDB-lite"/>
    </source>
</evidence>
<dbReference type="GO" id="GO:0006281">
    <property type="term" value="P:DNA repair"/>
    <property type="evidence" value="ECO:0007669"/>
    <property type="project" value="InterPro"/>
</dbReference>
<keyword evidence="3" id="KW-0547">Nucleotide-binding</keyword>
<dbReference type="GO" id="GO:0003682">
    <property type="term" value="F:chromatin binding"/>
    <property type="evidence" value="ECO:0007669"/>
    <property type="project" value="TreeGrafter"/>
</dbReference>
<dbReference type="Gene3D" id="3.40.50.300">
    <property type="entry name" value="P-loop containing nucleotide triphosphate hydrolases"/>
    <property type="match status" value="1"/>
</dbReference>
<dbReference type="GO" id="GO:0033314">
    <property type="term" value="P:mitotic DNA replication checkpoint signaling"/>
    <property type="evidence" value="ECO:0007669"/>
    <property type="project" value="TreeGrafter"/>
</dbReference>
<dbReference type="RefSeq" id="XP_015661608.1">
    <property type="nucleotide sequence ID" value="XM_015800006.1"/>
</dbReference>
<feature type="region of interest" description="Disordered" evidence="8">
    <location>
        <begin position="433"/>
        <end position="543"/>
    </location>
</feature>
<comment type="similarity">
    <text evidence="2">Belongs to the rad17/RAD24 family.</text>
</comment>
<proteinExistence type="inferred from homology"/>
<evidence type="ECO:0000313" key="10">
    <source>
        <dbReference type="Proteomes" id="UP000037923"/>
    </source>
</evidence>
<dbReference type="InterPro" id="IPR027417">
    <property type="entry name" value="P-loop_NTPase"/>
</dbReference>
<protein>
    <submittedName>
        <fullName evidence="9">Uncharacterized protein</fullName>
    </submittedName>
</protein>
<dbReference type="SUPFAM" id="SSF52540">
    <property type="entry name" value="P-loop containing nucleoside triphosphate hydrolases"/>
    <property type="match status" value="1"/>
</dbReference>
<dbReference type="InterPro" id="IPR004582">
    <property type="entry name" value="Checkpoint_prot_Rad17_Rad24"/>
</dbReference>
<evidence type="ECO:0000256" key="5">
    <source>
        <dbReference type="ARBA" id="ARBA00022840"/>
    </source>
</evidence>
<dbReference type="Proteomes" id="UP000037923">
    <property type="component" value="Unassembled WGS sequence"/>
</dbReference>
<feature type="compositionally biased region" description="Basic residues" evidence="8">
    <location>
        <begin position="572"/>
        <end position="586"/>
    </location>
</feature>
<dbReference type="GeneID" id="26903155"/>
<dbReference type="OrthoDB" id="10265971at2759"/>
<dbReference type="GO" id="GO:0005524">
    <property type="term" value="F:ATP binding"/>
    <property type="evidence" value="ECO:0007669"/>
    <property type="project" value="UniProtKB-KW"/>
</dbReference>
<dbReference type="VEuPathDB" id="TriTrypDB:LpyrH10_04_4140"/>
<dbReference type="PANTHER" id="PTHR12172">
    <property type="entry name" value="CELL CYCLE CHECKPOINT PROTEIN RAD17"/>
    <property type="match status" value="1"/>
</dbReference>
<dbReference type="PANTHER" id="PTHR12172:SF0">
    <property type="entry name" value="CELL CYCLE CHECKPOINT PROTEIN RAD17"/>
    <property type="match status" value="1"/>
</dbReference>
<evidence type="ECO:0000256" key="1">
    <source>
        <dbReference type="ARBA" id="ARBA00004123"/>
    </source>
</evidence>
<keyword evidence="7" id="KW-0131">Cell cycle</keyword>
<dbReference type="GO" id="GO:0005634">
    <property type="term" value="C:nucleus"/>
    <property type="evidence" value="ECO:0007669"/>
    <property type="project" value="UniProtKB-SubCell"/>
</dbReference>
<feature type="region of interest" description="Disordered" evidence="8">
    <location>
        <begin position="1027"/>
        <end position="1052"/>
    </location>
</feature>
<name>A0A0M9G6C5_LEPPY</name>
<evidence type="ECO:0000313" key="9">
    <source>
        <dbReference type="EMBL" id="KPA83169.1"/>
    </source>
</evidence>
<evidence type="ECO:0000256" key="2">
    <source>
        <dbReference type="ARBA" id="ARBA00006168"/>
    </source>
</evidence>
<reference evidence="9 10" key="1">
    <citation type="submission" date="2015-07" db="EMBL/GenBank/DDBJ databases">
        <title>High-quality genome of monoxenous trypanosomatid Leptomonas pyrrhocoris.</title>
        <authorList>
            <person name="Flegontov P."/>
            <person name="Butenko A."/>
            <person name="Firsov S."/>
            <person name="Vlcek C."/>
            <person name="Logacheva M.D."/>
            <person name="Field M."/>
            <person name="Filatov D."/>
            <person name="Flegontova O."/>
            <person name="Gerasimov E."/>
            <person name="Jackson A.P."/>
            <person name="Kelly S."/>
            <person name="Opperdoes F."/>
            <person name="O'Reilly A."/>
            <person name="Votypka J."/>
            <person name="Yurchenko V."/>
            <person name="Lukes J."/>
        </authorList>
    </citation>
    <scope>NUCLEOTIDE SEQUENCE [LARGE SCALE GENOMIC DNA]</scope>
    <source>
        <strain evidence="9">H10</strain>
    </source>
</reference>
<comment type="subcellular location">
    <subcellularLocation>
        <location evidence="1">Nucleus</location>
    </subcellularLocation>
</comment>
<dbReference type="GO" id="GO:0000077">
    <property type="term" value="P:DNA damage checkpoint signaling"/>
    <property type="evidence" value="ECO:0007669"/>
    <property type="project" value="TreeGrafter"/>
</dbReference>
<keyword evidence="5" id="KW-0067">ATP-binding</keyword>
<dbReference type="OMA" id="ALLQVQW"/>
<dbReference type="AlphaFoldDB" id="A0A0M9G6C5"/>
<organism evidence="9 10">
    <name type="scientific">Leptomonas pyrrhocoris</name>
    <name type="common">Firebug parasite</name>
    <dbReference type="NCBI Taxonomy" id="157538"/>
    <lineage>
        <taxon>Eukaryota</taxon>
        <taxon>Discoba</taxon>
        <taxon>Euglenozoa</taxon>
        <taxon>Kinetoplastea</taxon>
        <taxon>Metakinetoplastina</taxon>
        <taxon>Trypanosomatida</taxon>
        <taxon>Trypanosomatidae</taxon>
        <taxon>Leishmaniinae</taxon>
        <taxon>Leptomonas</taxon>
    </lineage>
</organism>
<gene>
    <name evidence="9" type="ORF">ABB37_02864</name>
</gene>
<accession>A0A0M9G6C5</accession>
<evidence type="ECO:0000256" key="4">
    <source>
        <dbReference type="ARBA" id="ARBA00022763"/>
    </source>
</evidence>
<evidence type="ECO:0000256" key="7">
    <source>
        <dbReference type="ARBA" id="ARBA00023306"/>
    </source>
</evidence>
<comment type="caution">
    <text evidence="9">The sequence shown here is derived from an EMBL/GenBank/DDBJ whole genome shotgun (WGS) entry which is preliminary data.</text>
</comment>
<feature type="region of interest" description="Disordered" evidence="8">
    <location>
        <begin position="896"/>
        <end position="915"/>
    </location>
</feature>
<keyword evidence="4" id="KW-0227">DNA damage</keyword>
<dbReference type="GO" id="GO:0003689">
    <property type="term" value="F:DNA clamp loader activity"/>
    <property type="evidence" value="ECO:0007669"/>
    <property type="project" value="TreeGrafter"/>
</dbReference>
<keyword evidence="6" id="KW-0539">Nucleus</keyword>
<evidence type="ECO:0000256" key="6">
    <source>
        <dbReference type="ARBA" id="ARBA00023242"/>
    </source>
</evidence>
<keyword evidence="10" id="KW-1185">Reference proteome</keyword>
<feature type="compositionally biased region" description="Polar residues" evidence="8">
    <location>
        <begin position="530"/>
        <end position="539"/>
    </location>
</feature>
<feature type="compositionally biased region" description="Polar residues" evidence="8">
    <location>
        <begin position="506"/>
        <end position="520"/>
    </location>
</feature>
<sequence>MLNEVYAPKTVADLAWSRQKSVALSSFIRSVRGGTHSAAGTQAPRILLLYGPPGSGKLESLKVLLQEEAPTAFTSPPAGRVLAASLSSSSPSSACPSATDSPTSLNILHTCEATVSTYAQYLQHVFSLCSGQLVGSTLELTSSLTDANSEVVDLSGAATGIRSRSSGTPFPASSAPVHHAHIVKFYSEPTSHPLHRCTLLFLRQYEELRSQALREEQRQRQAFGASHQANTLLDHLRRNLIFFVHTTHDSHNDKLDLSTSFPSAVLQSGAVELFHCTPITEINLKKRLKQILDREACRRAARSRARPSCIPEATDADAFFPTGAAAVAGSTGKARPNVGGGAVKRRRGELKTKTALPSKRVPSFTDVLGQGTLDAIAAGSQGDIRQAFLQIQWAALVPPEAAEAEGTVTAAAADRVWARLQKRRALARSTSGYVDGVGATSSPFQFNSHEKEEANHVNGKTGSDDNTVQRDDSAANDGDEEVLFISSSSSSSEPSDTPLSAEGSANEPTSSQGDSRSGNPTPAALKRSRSPQPATTRISSAPRVTDMLSLLDSQMDDVHLPSINTCSERASRKMKKESHHASKRSRNSTPIGDASAATSTKPEHRSVLPTTRDEYLGLSHATARLLTQKYSVDEVLDVLNVPPRKMLDYLTNNQVRYFGDGQLPQYAACAATASDADALRTSEFGGSGASAAALRERRQLADRTTAGENVGSTSRLLDVIALHLFYQTYLTEQTELHAPHGFAAQEPPPFLRSAYPRIRDVVSFLSSAAASTPGSNTSAFGDRFLPLDVVGFSEQEWVQRFLIRLDSASDARSVASPLSALNTRRRGVGTTTVNGSKSRAVSASSPRLQLDEVDIVREGLPGLLHRCGCTEAVVVDYYALAPYIVLSLPPPETCAVDPPHSAAPPPSPAPSSTSIKAHAEKVDAKIDWMGKREAPPPFSTTSTTSAAATAFCSPGPRRTVFKFAAKSAASDSLSTNCESTAALTPHKHRRSFCTLLQLRILQRGRDRATATLRDDHFSLVDEEITSSEGVMGDDGGAEERLWIPEGEDIEDD</sequence>
<feature type="region of interest" description="Disordered" evidence="8">
    <location>
        <begin position="568"/>
        <end position="609"/>
    </location>
</feature>
<dbReference type="EMBL" id="LGTL01000004">
    <property type="protein sequence ID" value="KPA83169.1"/>
    <property type="molecule type" value="Genomic_DNA"/>
</dbReference>
<evidence type="ECO:0000256" key="3">
    <source>
        <dbReference type="ARBA" id="ARBA00022741"/>
    </source>
</evidence>